<keyword evidence="2" id="KW-1185">Reference proteome</keyword>
<accession>A0ACD4DKX2</accession>
<dbReference type="EMBL" id="CP107551">
    <property type="protein sequence ID" value="UYP20708.1"/>
    <property type="molecule type" value="Genomic_DNA"/>
</dbReference>
<evidence type="ECO:0000313" key="2">
    <source>
        <dbReference type="Proteomes" id="UP001156484"/>
    </source>
</evidence>
<protein>
    <submittedName>
        <fullName evidence="1">Uncharacterized protein</fullName>
    </submittedName>
</protein>
<dbReference type="Proteomes" id="UP001156484">
    <property type="component" value="Chromosome"/>
</dbReference>
<sequence length="405" mass="39644">MQETTAMPVAPESSPTVLDALRASPVGPWLDVPLPVLPEPVLCDAILPLPDPDAIAALLQSIPFPTLPEIEALTRPIAELGSMFGTGILDGLDPSMLLQQGSRLLEAATALGRTALHALPESWEGATADESAGHTVRAQQTALELAERGDRIGDVTRAATATVERGNIELTGIARSFAATAVAAAPALATPAGQAALLASAAEHLQAALAVVARTRGELAVHTAAMTALTTPIPVPEPVAVAGLPQVRELVGTAPDVASSMAAPFTTTGTHAATVPTSYAGTVPTAHAAALTAPSAGPGAGVPTASAGGLSGYAPAGLPPAGAPVAAAVPAMSPAGGGVPVAGTGTAAAGSRMPAGGIAPASAARGSDDEEHSPSRLLSAAGSGTEVVGDLPMVVPAVIGASEEF</sequence>
<reference evidence="1" key="1">
    <citation type="submission" date="2022-10" db="EMBL/GenBank/DDBJ databases">
        <title>Rhodococcus ferula Z13 complete genome.</title>
        <authorList>
            <person name="Long X."/>
            <person name="Zang M."/>
        </authorList>
    </citation>
    <scope>NUCLEOTIDE SEQUENCE</scope>
    <source>
        <strain evidence="1">Z13</strain>
    </source>
</reference>
<proteinExistence type="predicted"/>
<name>A0ACD4DKX2_9NOCA</name>
<organism evidence="1 2">
    <name type="scientific">Rhodococcus sacchari</name>
    <dbReference type="NCBI Taxonomy" id="2962047"/>
    <lineage>
        <taxon>Bacteria</taxon>
        <taxon>Bacillati</taxon>
        <taxon>Actinomycetota</taxon>
        <taxon>Actinomycetes</taxon>
        <taxon>Mycobacteriales</taxon>
        <taxon>Nocardiaceae</taxon>
        <taxon>Rhodococcus</taxon>
    </lineage>
</organism>
<evidence type="ECO:0000313" key="1">
    <source>
        <dbReference type="EMBL" id="UYP20708.1"/>
    </source>
</evidence>
<gene>
    <name evidence="1" type="ORF">OED52_09420</name>
</gene>